<evidence type="ECO:0000313" key="2">
    <source>
        <dbReference type="EMBL" id="CAB4135715.1"/>
    </source>
</evidence>
<proteinExistence type="predicted"/>
<keyword evidence="1" id="KW-0472">Membrane</keyword>
<gene>
    <name evidence="2" type="ORF">UFOVP286_20</name>
</gene>
<reference evidence="2" key="1">
    <citation type="submission" date="2020-04" db="EMBL/GenBank/DDBJ databases">
        <authorList>
            <person name="Chiriac C."/>
            <person name="Salcher M."/>
            <person name="Ghai R."/>
            <person name="Kavagutti S V."/>
        </authorList>
    </citation>
    <scope>NUCLEOTIDE SEQUENCE</scope>
</reference>
<feature type="transmembrane region" description="Helical" evidence="1">
    <location>
        <begin position="55"/>
        <end position="73"/>
    </location>
</feature>
<organism evidence="2">
    <name type="scientific">uncultured Caudovirales phage</name>
    <dbReference type="NCBI Taxonomy" id="2100421"/>
    <lineage>
        <taxon>Viruses</taxon>
        <taxon>Duplodnaviria</taxon>
        <taxon>Heunggongvirae</taxon>
        <taxon>Uroviricota</taxon>
        <taxon>Caudoviricetes</taxon>
        <taxon>Peduoviridae</taxon>
        <taxon>Maltschvirus</taxon>
        <taxon>Maltschvirus maltsch</taxon>
    </lineage>
</organism>
<evidence type="ECO:0000256" key="1">
    <source>
        <dbReference type="SAM" id="Phobius"/>
    </source>
</evidence>
<keyword evidence="1" id="KW-1133">Transmembrane helix</keyword>
<accession>A0A6J5LMU0</accession>
<protein>
    <submittedName>
        <fullName evidence="2">Uncharacterized protein</fullName>
    </submittedName>
</protein>
<sequence>MIKELFQGKTGKYSSKRFVFIISSVASIAGFFYAMQKAFITSPQLIPEILSYFLIYNAFIGGFVTLEMINTIFKNYFENKKKK</sequence>
<keyword evidence="1" id="KW-0812">Transmembrane</keyword>
<dbReference type="EMBL" id="LR796304">
    <property type="protein sequence ID" value="CAB4135715.1"/>
    <property type="molecule type" value="Genomic_DNA"/>
</dbReference>
<name>A0A6J5LMU0_9CAUD</name>
<feature type="transmembrane region" description="Helical" evidence="1">
    <location>
        <begin position="18"/>
        <end position="35"/>
    </location>
</feature>